<accession>A0A6N3ESR3</accession>
<proteinExistence type="predicted"/>
<sequence length="98" mass="11439">MLLVNCRWQQEEIIQGMEGIEVNEIKIYKHVKTDGMRMFFDYNITAEERKSMIEDENSLIMRALIKIPRINTLAISILPFINGSVVEGYQYTVCGHKE</sequence>
<name>A0A6N3ESR3_9CLOT</name>
<organism evidence="1">
    <name type="scientific">Clostridium tertium</name>
    <dbReference type="NCBI Taxonomy" id="1559"/>
    <lineage>
        <taxon>Bacteria</taxon>
        <taxon>Bacillati</taxon>
        <taxon>Bacillota</taxon>
        <taxon>Clostridia</taxon>
        <taxon>Eubacteriales</taxon>
        <taxon>Clostridiaceae</taxon>
        <taxon>Clostridium</taxon>
    </lineage>
</organism>
<evidence type="ECO:0000313" key="1">
    <source>
        <dbReference type="EMBL" id="VYU44122.1"/>
    </source>
</evidence>
<protein>
    <submittedName>
        <fullName evidence="1">Uncharacterized protein</fullName>
    </submittedName>
</protein>
<dbReference type="AlphaFoldDB" id="A0A6N3ESR3"/>
<reference evidence="1" key="1">
    <citation type="submission" date="2019-11" db="EMBL/GenBank/DDBJ databases">
        <authorList>
            <person name="Feng L."/>
        </authorList>
    </citation>
    <scope>NUCLEOTIDE SEQUENCE</scope>
    <source>
        <strain evidence="1">CTertiumLFYP3</strain>
    </source>
</reference>
<dbReference type="EMBL" id="CACRTO010000022">
    <property type="protein sequence ID" value="VYU44122.1"/>
    <property type="molecule type" value="Genomic_DNA"/>
</dbReference>
<dbReference type="RefSeq" id="WP_156626881.1">
    <property type="nucleotide sequence ID" value="NZ_CACRTO010000022.1"/>
</dbReference>
<gene>
    <name evidence="1" type="ORF">CTLFYP3_02446</name>
</gene>